<keyword evidence="1" id="KW-1133">Transmembrane helix</keyword>
<protein>
    <submittedName>
        <fullName evidence="2">Uncharacterized protein</fullName>
    </submittedName>
</protein>
<evidence type="ECO:0000313" key="3">
    <source>
        <dbReference type="Proteomes" id="UP000652219"/>
    </source>
</evidence>
<dbReference type="Proteomes" id="UP000652219">
    <property type="component" value="Unassembled WGS sequence"/>
</dbReference>
<name>A0A8H6MMB9_9PEZI</name>
<comment type="caution">
    <text evidence="2">The sequence shown here is derived from an EMBL/GenBank/DDBJ whole genome shotgun (WGS) entry which is preliminary data.</text>
</comment>
<sequence length="402" mass="44605">MTTVGGPDCASLESLTDFDDYVRRLRRETQFEEALLEKCRVTICSAIWGDDNPDISGIGVSIGYAIEVGLGLLLAIFVLTIRQRKGPRWEFCQLMAQAGFDAFFQSAVYFAISLEIASIYMLVHKDYGISTDGLGASEAQIILAVSVVCVLPVLYPVALLPTRLHHANSEVDKKAPDRPPKKTTEPRNVRFTLFSLLAVLFFYPFLSQCIHNWAPSRVGEGNGPAGETLATHNEWAKVDAMCFREVEVLSYNELWVLAIFEIIASIVIFLFAIWLLIGAGARTLLAQDRAFGEERRLTVVLLKIQGIEGVWKRNLWLQVVMLLVPTILAGPLLWCIFRLRGMHSVALKGLELEYTGNEWGFGQVVGIIIFAPVVIDMGFAAWAARSLLAVGGQIVWSMRALP</sequence>
<organism evidence="2 3">
    <name type="scientific">Colletotrichum sojae</name>
    <dbReference type="NCBI Taxonomy" id="2175907"/>
    <lineage>
        <taxon>Eukaryota</taxon>
        <taxon>Fungi</taxon>
        <taxon>Dikarya</taxon>
        <taxon>Ascomycota</taxon>
        <taxon>Pezizomycotina</taxon>
        <taxon>Sordariomycetes</taxon>
        <taxon>Hypocreomycetidae</taxon>
        <taxon>Glomerellales</taxon>
        <taxon>Glomerellaceae</taxon>
        <taxon>Colletotrichum</taxon>
        <taxon>Colletotrichum orchidearum species complex</taxon>
    </lineage>
</organism>
<proteinExistence type="predicted"/>
<evidence type="ECO:0000256" key="1">
    <source>
        <dbReference type="SAM" id="Phobius"/>
    </source>
</evidence>
<accession>A0A8H6MMB9</accession>
<feature type="transmembrane region" description="Helical" evidence="1">
    <location>
        <begin position="315"/>
        <end position="339"/>
    </location>
</feature>
<feature type="transmembrane region" description="Helical" evidence="1">
    <location>
        <begin position="254"/>
        <end position="277"/>
    </location>
</feature>
<feature type="transmembrane region" description="Helical" evidence="1">
    <location>
        <begin position="102"/>
        <end position="121"/>
    </location>
</feature>
<evidence type="ECO:0000313" key="2">
    <source>
        <dbReference type="EMBL" id="KAF6802082.1"/>
    </source>
</evidence>
<dbReference type="EMBL" id="WIGN01000287">
    <property type="protein sequence ID" value="KAF6802082.1"/>
    <property type="molecule type" value="Genomic_DNA"/>
</dbReference>
<keyword evidence="3" id="KW-1185">Reference proteome</keyword>
<gene>
    <name evidence="2" type="ORF">CSOJ01_11857</name>
</gene>
<reference evidence="2 3" key="1">
    <citation type="journal article" date="2020" name="Phytopathology">
        <title>Genome Sequence Resources of Colletotrichum truncatum, C. plurivorum, C. musicola, and C. sojae: Four Species Pathogenic to Soybean (Glycine max).</title>
        <authorList>
            <person name="Rogerio F."/>
            <person name="Boufleur T.R."/>
            <person name="Ciampi-Guillardi M."/>
            <person name="Sukno S.A."/>
            <person name="Thon M.R."/>
            <person name="Massola Junior N.S."/>
            <person name="Baroncelli R."/>
        </authorList>
    </citation>
    <scope>NUCLEOTIDE SEQUENCE [LARGE SCALE GENOMIC DNA]</scope>
    <source>
        <strain evidence="2 3">LFN0009</strain>
    </source>
</reference>
<keyword evidence="1" id="KW-0472">Membrane</keyword>
<feature type="transmembrane region" description="Helical" evidence="1">
    <location>
        <begin position="141"/>
        <end position="160"/>
    </location>
</feature>
<feature type="transmembrane region" description="Helical" evidence="1">
    <location>
        <begin position="188"/>
        <end position="206"/>
    </location>
</feature>
<dbReference type="AlphaFoldDB" id="A0A8H6MMB9"/>
<keyword evidence="1" id="KW-0812">Transmembrane</keyword>
<feature type="transmembrane region" description="Helical" evidence="1">
    <location>
        <begin position="58"/>
        <end position="81"/>
    </location>
</feature>
<feature type="transmembrane region" description="Helical" evidence="1">
    <location>
        <begin position="359"/>
        <end position="384"/>
    </location>
</feature>